<keyword evidence="12 16" id="KW-0496">Mitochondrion</keyword>
<dbReference type="Pfam" id="PF00032">
    <property type="entry name" value="Cytochrom_B_C"/>
    <property type="match status" value="1"/>
</dbReference>
<dbReference type="GO" id="GO:0005743">
    <property type="term" value="C:mitochondrial inner membrane"/>
    <property type="evidence" value="ECO:0007669"/>
    <property type="project" value="UniProtKB-SubCell"/>
</dbReference>
<evidence type="ECO:0000256" key="14">
    <source>
        <dbReference type="PIRSR" id="PIRSR038885-1"/>
    </source>
</evidence>
<evidence type="ECO:0000256" key="11">
    <source>
        <dbReference type="ARBA" id="ARBA00023004"/>
    </source>
</evidence>
<dbReference type="InterPro" id="IPR027387">
    <property type="entry name" value="Cytb/b6-like_sf"/>
</dbReference>
<comment type="subcellular location">
    <subcellularLocation>
        <location evidence="1">Mitochondrion inner membrane</location>
        <topology evidence="1">Multi-pass membrane protein</topology>
    </subcellularLocation>
</comment>
<evidence type="ECO:0000256" key="13">
    <source>
        <dbReference type="ARBA" id="ARBA00023136"/>
    </source>
</evidence>
<accession>A0A0K1HPJ4</accession>
<name>A0A0K1HPJ4_ACACA</name>
<keyword evidence="8" id="KW-0999">Mitochondrion inner membrane</keyword>
<evidence type="ECO:0000256" key="7">
    <source>
        <dbReference type="ARBA" id="ARBA00022723"/>
    </source>
</evidence>
<comment type="function">
    <text evidence="16">Component of the ubiquinol-cytochrome c reductase complex (complex III or cytochrome b-c1 complex) that is part of the mitochondrial respiratory chain. The b-c1 complex mediates electron transfer from ubiquinol to cytochrome c. Contributes to the generation of a proton gradient across the mitochondrial membrane that is then used for ATP synthesis.</text>
</comment>
<dbReference type="PROSITE" id="PS51003">
    <property type="entry name" value="CYTB_CTER"/>
    <property type="match status" value="1"/>
</dbReference>
<evidence type="ECO:0000256" key="2">
    <source>
        <dbReference type="ARBA" id="ARBA00013531"/>
    </source>
</evidence>
<dbReference type="AlphaFoldDB" id="A0A0K1HPJ4"/>
<dbReference type="InterPro" id="IPR048260">
    <property type="entry name" value="Cytochrome_b_C_euk/bac"/>
</dbReference>
<feature type="binding site" description="axial binding residue" evidence="15">
    <location>
        <position position="82"/>
    </location>
    <ligand>
        <name>heme b</name>
        <dbReference type="ChEBI" id="CHEBI:60344"/>
        <label>b562</label>
    </ligand>
    <ligandPart>
        <name>Fe</name>
        <dbReference type="ChEBI" id="CHEBI:18248"/>
    </ligandPart>
</feature>
<sequence length="385" mass="43846">MRFIKKYPLLNIVNSFLIDYPAPPNISYLWNFGALAAFCLGIQIVTGIFLAMFYVPSIESAFSSVQYIMRDVNYGWLIRYIHANGASFFFICVYIHVFRGLYYNSYITPRELLWNLGVTILIVMILTAFLGYVLPWGQMSFWAATVITSLFSAIPIVGEYIVIWLWGGFSVDNATLNRFFSLHYLLPFVIALLSLIHVAVLHESGSSNPLNIALSVANKVPFHPYFIFKDLLGIIFFLIIFCYAVFFKPDSIIDPINNVPANPLVTPTHIVPEWYFLPFYAILRSIPNKLGGVITLGLALIVLFLLPFITNNVFKGSFFEISKTVLFWSFLSVCVLLGWIGFKPIEDPYLMLGQILTILYFLYFFSLAVIVPALQAYTFKNVFAK</sequence>
<dbReference type="Gene3D" id="1.20.810.10">
    <property type="entry name" value="Cytochrome Bc1 Complex, Chain C"/>
    <property type="match status" value="1"/>
</dbReference>
<feature type="transmembrane region" description="Helical" evidence="16">
    <location>
        <begin position="28"/>
        <end position="55"/>
    </location>
</feature>
<keyword evidence="6 16" id="KW-0812">Transmembrane</keyword>
<evidence type="ECO:0000256" key="5">
    <source>
        <dbReference type="ARBA" id="ARBA00022660"/>
    </source>
</evidence>
<geneLocation type="mitochondrion" evidence="19"/>
<dbReference type="InterPro" id="IPR005798">
    <property type="entry name" value="Cyt_b/b6_C"/>
</dbReference>
<keyword evidence="5 16" id="KW-0679">Respiratory chain</keyword>
<dbReference type="InterPro" id="IPR016174">
    <property type="entry name" value="Di-haem_cyt_TM"/>
</dbReference>
<evidence type="ECO:0000256" key="9">
    <source>
        <dbReference type="ARBA" id="ARBA00022982"/>
    </source>
</evidence>
<dbReference type="PANTHER" id="PTHR19271">
    <property type="entry name" value="CYTOCHROME B"/>
    <property type="match status" value="1"/>
</dbReference>
<dbReference type="PROSITE" id="PS51002">
    <property type="entry name" value="CYTB_NTER"/>
    <property type="match status" value="1"/>
</dbReference>
<feature type="binding site" evidence="14">
    <location>
        <position position="202"/>
    </location>
    <ligand>
        <name>a ubiquinone</name>
        <dbReference type="ChEBI" id="CHEBI:16389"/>
    </ligand>
</feature>
<dbReference type="InterPro" id="IPR030689">
    <property type="entry name" value="Cytochrome_b"/>
</dbReference>
<protein>
    <recommendedName>
        <fullName evidence="2 16">Cytochrome b</fullName>
    </recommendedName>
</protein>
<dbReference type="InterPro" id="IPR005797">
    <property type="entry name" value="Cyt_b/b6_N"/>
</dbReference>
<proteinExistence type="inferred from homology"/>
<dbReference type="InterPro" id="IPR048259">
    <property type="entry name" value="Cytochrome_b_N_euk/bac"/>
</dbReference>
<feature type="transmembrane region" description="Helical" evidence="16">
    <location>
        <begin position="222"/>
        <end position="246"/>
    </location>
</feature>
<dbReference type="Pfam" id="PF00033">
    <property type="entry name" value="Cytochrome_B"/>
    <property type="match status" value="1"/>
</dbReference>
<keyword evidence="3 16" id="KW-0813">Transport</keyword>
<evidence type="ECO:0000313" key="19">
    <source>
        <dbReference type="EMBL" id="AKT93989.1"/>
    </source>
</evidence>
<evidence type="ECO:0000256" key="15">
    <source>
        <dbReference type="PIRSR" id="PIRSR038885-2"/>
    </source>
</evidence>
<evidence type="ECO:0000256" key="16">
    <source>
        <dbReference type="RuleBase" id="RU362117"/>
    </source>
</evidence>
<feature type="transmembrane region" description="Helical" evidence="16">
    <location>
        <begin position="76"/>
        <end position="97"/>
    </location>
</feature>
<feature type="binding site" description="axial binding residue" evidence="15">
    <location>
        <position position="183"/>
    </location>
    <ligand>
        <name>heme b</name>
        <dbReference type="ChEBI" id="CHEBI:60344"/>
        <label>b562</label>
    </ligand>
    <ligandPart>
        <name>Fe</name>
        <dbReference type="ChEBI" id="CHEBI:18248"/>
    </ligandPart>
</feature>
<keyword evidence="4 15" id="KW-0349">Heme</keyword>
<dbReference type="PIRSF" id="PIRSF038885">
    <property type="entry name" value="COB"/>
    <property type="match status" value="1"/>
</dbReference>
<feature type="transmembrane region" description="Helical" evidence="16">
    <location>
        <begin position="141"/>
        <end position="167"/>
    </location>
</feature>
<dbReference type="EMBL" id="KT185628">
    <property type="protein sequence ID" value="AKT93989.1"/>
    <property type="molecule type" value="Genomic_DNA"/>
</dbReference>
<keyword evidence="9 16" id="KW-0249">Electron transport</keyword>
<dbReference type="SUPFAM" id="SSF81648">
    <property type="entry name" value="a domain/subunit of cytochrome bc1 complex (Ubiquinol-cytochrome c reductase)"/>
    <property type="match status" value="1"/>
</dbReference>
<gene>
    <name evidence="19" type="primary">cob</name>
    <name evidence="19" type="ORF">AB845_26</name>
</gene>
<feature type="transmembrane region" description="Helical" evidence="16">
    <location>
        <begin position="290"/>
        <end position="309"/>
    </location>
</feature>
<comment type="cofactor">
    <cofactor evidence="15">
        <name>heme</name>
        <dbReference type="ChEBI" id="CHEBI:30413"/>
    </cofactor>
    <text evidence="15">Binds 2 heme groups non-covalently.</text>
</comment>
<dbReference type="CDD" id="cd00284">
    <property type="entry name" value="Cytochrome_b_N"/>
    <property type="match status" value="1"/>
</dbReference>
<evidence type="ECO:0000256" key="3">
    <source>
        <dbReference type="ARBA" id="ARBA00022448"/>
    </source>
</evidence>
<feature type="domain" description="Cytochrome b/b6 C-terminal region profile" evidence="18">
    <location>
        <begin position="212"/>
        <end position="382"/>
    </location>
</feature>
<comment type="similarity">
    <text evidence="16">Belongs to the cytochrome b family.</text>
</comment>
<evidence type="ECO:0000256" key="12">
    <source>
        <dbReference type="ARBA" id="ARBA00023128"/>
    </source>
</evidence>
<keyword evidence="7 15" id="KW-0479">Metal-binding</keyword>
<keyword evidence="11 15" id="KW-0408">Iron</keyword>
<dbReference type="GO" id="GO:0008121">
    <property type="term" value="F:quinol-cytochrome-c reductase activity"/>
    <property type="evidence" value="ECO:0007669"/>
    <property type="project" value="InterPro"/>
</dbReference>
<dbReference type="GO" id="GO:0046872">
    <property type="term" value="F:metal ion binding"/>
    <property type="evidence" value="ECO:0007669"/>
    <property type="project" value="UniProtKB-UniRule"/>
</dbReference>
<feature type="transmembrane region" description="Helical" evidence="16">
    <location>
        <begin position="321"/>
        <end position="342"/>
    </location>
</feature>
<feature type="binding site" description="axial binding residue" evidence="15">
    <location>
        <position position="197"/>
    </location>
    <ligand>
        <name>heme b</name>
        <dbReference type="ChEBI" id="CHEBI:60344"/>
        <label>b566</label>
    </ligand>
    <ligandPart>
        <name>Fe</name>
        <dbReference type="ChEBI" id="CHEBI:18248"/>
    </ligandPart>
</feature>
<keyword evidence="10 16" id="KW-1133">Transmembrane helix</keyword>
<feature type="transmembrane region" description="Helical" evidence="16">
    <location>
        <begin position="112"/>
        <end position="134"/>
    </location>
</feature>
<evidence type="ECO:0000256" key="1">
    <source>
        <dbReference type="ARBA" id="ARBA00004448"/>
    </source>
</evidence>
<keyword evidence="13 16" id="KW-0472">Membrane</keyword>
<evidence type="ECO:0000256" key="10">
    <source>
        <dbReference type="ARBA" id="ARBA00022989"/>
    </source>
</evidence>
<comment type="cofactor">
    <cofactor evidence="16">
        <name>heme b</name>
        <dbReference type="ChEBI" id="CHEBI:60344"/>
    </cofactor>
    <text evidence="16">Binds 2 heme groups non-covalently.</text>
</comment>
<evidence type="ECO:0000256" key="8">
    <source>
        <dbReference type="ARBA" id="ARBA00022792"/>
    </source>
</evidence>
<evidence type="ECO:0000259" key="18">
    <source>
        <dbReference type="PROSITE" id="PS51003"/>
    </source>
</evidence>
<dbReference type="PANTHER" id="PTHR19271:SF16">
    <property type="entry name" value="CYTOCHROME B"/>
    <property type="match status" value="1"/>
</dbReference>
<dbReference type="CDD" id="cd00290">
    <property type="entry name" value="cytochrome_b_C"/>
    <property type="match status" value="1"/>
</dbReference>
<feature type="transmembrane region" description="Helical" evidence="16">
    <location>
        <begin position="179"/>
        <end position="201"/>
    </location>
</feature>
<organism evidence="19">
    <name type="scientific">Acanthamoeba castellanii</name>
    <name type="common">Amoeba</name>
    <dbReference type="NCBI Taxonomy" id="5755"/>
    <lineage>
        <taxon>Eukaryota</taxon>
        <taxon>Amoebozoa</taxon>
        <taxon>Discosea</taxon>
        <taxon>Longamoebia</taxon>
        <taxon>Centramoebida</taxon>
        <taxon>Acanthamoebidae</taxon>
        <taxon>Acanthamoeba</taxon>
    </lineage>
</organism>
<evidence type="ECO:0000259" key="17">
    <source>
        <dbReference type="PROSITE" id="PS51002"/>
    </source>
</evidence>
<feature type="binding site" description="axial binding residue" evidence="15">
    <location>
        <position position="96"/>
    </location>
    <ligand>
        <name>heme b</name>
        <dbReference type="ChEBI" id="CHEBI:60344"/>
        <label>b566</label>
    </ligand>
    <ligandPart>
        <name>Fe</name>
        <dbReference type="ChEBI" id="CHEBI:18248"/>
    </ligandPart>
</feature>
<evidence type="ECO:0000256" key="6">
    <source>
        <dbReference type="ARBA" id="ARBA00022692"/>
    </source>
</evidence>
<dbReference type="InterPro" id="IPR036150">
    <property type="entry name" value="Cyt_b/b6_C_sf"/>
</dbReference>
<dbReference type="SUPFAM" id="SSF81342">
    <property type="entry name" value="Transmembrane di-heme cytochromes"/>
    <property type="match status" value="1"/>
</dbReference>
<evidence type="ECO:0000256" key="4">
    <source>
        <dbReference type="ARBA" id="ARBA00022617"/>
    </source>
</evidence>
<reference evidence="19" key="1">
    <citation type="journal article" date="2015" name="J. Eukaryot. Microbiol.">
        <title>Uncovering Cryptic Diversity in Two Amoebozoan Species Using Complete Mitochondrial Genome Sequences.</title>
        <authorList>
            <person name="Fucikova K."/>
            <person name="Lahr D.J."/>
        </authorList>
    </citation>
    <scope>NUCLEOTIDE SEQUENCE</scope>
    <source>
        <strain evidence="19">BCP-EM3VF21-1</strain>
    </source>
</reference>
<feature type="domain" description="Cytochrome b/b6 N-terminal region profile" evidence="17">
    <location>
        <begin position="1"/>
        <end position="210"/>
    </location>
</feature>
<dbReference type="GO" id="GO:0045275">
    <property type="term" value="C:respiratory chain complex III"/>
    <property type="evidence" value="ECO:0007669"/>
    <property type="project" value="InterPro"/>
</dbReference>
<dbReference type="GO" id="GO:0006122">
    <property type="term" value="P:mitochondrial electron transport, ubiquinol to cytochrome c"/>
    <property type="evidence" value="ECO:0007669"/>
    <property type="project" value="TreeGrafter"/>
</dbReference>
<feature type="transmembrane region" description="Helical" evidence="16">
    <location>
        <begin position="349"/>
        <end position="374"/>
    </location>
</feature>
<dbReference type="GO" id="GO:0016491">
    <property type="term" value="F:oxidoreductase activity"/>
    <property type="evidence" value="ECO:0007669"/>
    <property type="project" value="UniProtKB-UniRule"/>
</dbReference>